<dbReference type="Proteomes" id="UP000318538">
    <property type="component" value="Chromosome"/>
</dbReference>
<keyword evidence="3" id="KW-1185">Reference proteome</keyword>
<gene>
    <name evidence="2" type="ORF">K227x_25340</name>
</gene>
<dbReference type="KEGG" id="rlc:K227x_25340"/>
<sequence>MVRGDRQYDIVTAMYRVCNQRSENGLRTIEQMRPFDGSDEGTKKINQAPVPPGDGSNPASSNTLADHKCSGQPNRLTPCSRH</sequence>
<reference evidence="2 3" key="1">
    <citation type="submission" date="2019-02" db="EMBL/GenBank/DDBJ databases">
        <title>Deep-cultivation of Planctomycetes and their phenomic and genomic characterization uncovers novel biology.</title>
        <authorList>
            <person name="Wiegand S."/>
            <person name="Jogler M."/>
            <person name="Boedeker C."/>
            <person name="Pinto D."/>
            <person name="Vollmers J."/>
            <person name="Rivas-Marin E."/>
            <person name="Kohn T."/>
            <person name="Peeters S.H."/>
            <person name="Heuer A."/>
            <person name="Rast P."/>
            <person name="Oberbeckmann S."/>
            <person name="Bunk B."/>
            <person name="Jeske O."/>
            <person name="Meyerdierks A."/>
            <person name="Storesund J.E."/>
            <person name="Kallscheuer N."/>
            <person name="Luecker S."/>
            <person name="Lage O.M."/>
            <person name="Pohl T."/>
            <person name="Merkel B.J."/>
            <person name="Hornburger P."/>
            <person name="Mueller R.-W."/>
            <person name="Bruemmer F."/>
            <person name="Labrenz M."/>
            <person name="Spormann A.M."/>
            <person name="Op den Camp H."/>
            <person name="Overmann J."/>
            <person name="Amann R."/>
            <person name="Jetten M.S.M."/>
            <person name="Mascher T."/>
            <person name="Medema M.H."/>
            <person name="Devos D.P."/>
            <person name="Kaster A.-K."/>
            <person name="Ovreas L."/>
            <person name="Rohde M."/>
            <person name="Galperin M.Y."/>
            <person name="Jogler C."/>
        </authorList>
    </citation>
    <scope>NUCLEOTIDE SEQUENCE [LARGE SCALE GENOMIC DNA]</scope>
    <source>
        <strain evidence="2 3">K22_7</strain>
    </source>
</reference>
<organism evidence="2 3">
    <name type="scientific">Rubripirellula lacrimiformis</name>
    <dbReference type="NCBI Taxonomy" id="1930273"/>
    <lineage>
        <taxon>Bacteria</taxon>
        <taxon>Pseudomonadati</taxon>
        <taxon>Planctomycetota</taxon>
        <taxon>Planctomycetia</taxon>
        <taxon>Pirellulales</taxon>
        <taxon>Pirellulaceae</taxon>
        <taxon>Rubripirellula</taxon>
    </lineage>
</organism>
<protein>
    <submittedName>
        <fullName evidence="2">Uncharacterized protein</fullName>
    </submittedName>
</protein>
<feature type="region of interest" description="Disordered" evidence="1">
    <location>
        <begin position="21"/>
        <end position="82"/>
    </location>
</feature>
<dbReference type="EMBL" id="CP036525">
    <property type="protein sequence ID" value="QDT04145.1"/>
    <property type="molecule type" value="Genomic_DNA"/>
</dbReference>
<proteinExistence type="predicted"/>
<feature type="compositionally biased region" description="Polar residues" evidence="1">
    <location>
        <begin position="71"/>
        <end position="82"/>
    </location>
</feature>
<accession>A0A517NAI7</accession>
<name>A0A517NAI7_9BACT</name>
<dbReference type="AlphaFoldDB" id="A0A517NAI7"/>
<evidence type="ECO:0000256" key="1">
    <source>
        <dbReference type="SAM" id="MobiDB-lite"/>
    </source>
</evidence>
<evidence type="ECO:0000313" key="2">
    <source>
        <dbReference type="EMBL" id="QDT04145.1"/>
    </source>
</evidence>
<evidence type="ECO:0000313" key="3">
    <source>
        <dbReference type="Proteomes" id="UP000318538"/>
    </source>
</evidence>